<sequence length="157" mass="17999">MVILRPYRSEEFEEACRIRELTTLERVERFRARFEQSGQWHEHYLHLAIEADGVLVGDMQLRHCDFTMPEGALEMGLELLPEVRGKGIGTQALKEVARYAFAQGHHRVEGSTTEGNIGMRKSFEKAGWVFEGVLRNLFVEDGAPVDYYSYAITKFDG</sequence>
<dbReference type="InterPro" id="IPR016181">
    <property type="entry name" value="Acyl_CoA_acyltransferase"/>
</dbReference>
<evidence type="ECO:0000313" key="3">
    <source>
        <dbReference type="EMBL" id="CAB4753331.1"/>
    </source>
</evidence>
<evidence type="ECO:0000313" key="2">
    <source>
        <dbReference type="EMBL" id="CAB4672163.1"/>
    </source>
</evidence>
<dbReference type="CDD" id="cd04301">
    <property type="entry name" value="NAT_SF"/>
    <property type="match status" value="1"/>
</dbReference>
<name>A0A6J7IAF8_9ZZZZ</name>
<dbReference type="EMBL" id="CAFBQL010000007">
    <property type="protein sequence ID" value="CAB5061375.1"/>
    <property type="molecule type" value="Genomic_DNA"/>
</dbReference>
<dbReference type="AlphaFoldDB" id="A0A6J7IAF8"/>
<reference evidence="5" key="1">
    <citation type="submission" date="2020-05" db="EMBL/GenBank/DDBJ databases">
        <authorList>
            <person name="Chiriac C."/>
            <person name="Salcher M."/>
            <person name="Ghai R."/>
            <person name="Kavagutti S V."/>
        </authorList>
    </citation>
    <scope>NUCLEOTIDE SEQUENCE</scope>
</reference>
<accession>A0A6J7IAF8</accession>
<gene>
    <name evidence="2" type="ORF">UFOPK2289_01197</name>
    <name evidence="3" type="ORF">UFOPK2822_00949</name>
    <name evidence="4" type="ORF">UFOPK3346_01073</name>
    <name evidence="5" type="ORF">UFOPK3670_01058</name>
    <name evidence="6" type="ORF">UFOPK4308_01104</name>
</gene>
<dbReference type="PANTHER" id="PTHR43792:SF1">
    <property type="entry name" value="N-ACETYLTRANSFERASE DOMAIN-CONTAINING PROTEIN"/>
    <property type="match status" value="1"/>
</dbReference>
<dbReference type="SUPFAM" id="SSF55729">
    <property type="entry name" value="Acyl-CoA N-acyltransferases (Nat)"/>
    <property type="match status" value="1"/>
</dbReference>
<dbReference type="EMBL" id="CAEZWT010000045">
    <property type="protein sequence ID" value="CAB4672163.1"/>
    <property type="molecule type" value="Genomic_DNA"/>
</dbReference>
<evidence type="ECO:0000313" key="5">
    <source>
        <dbReference type="EMBL" id="CAB4927377.1"/>
    </source>
</evidence>
<feature type="domain" description="N-acetyltransferase" evidence="1">
    <location>
        <begin position="2"/>
        <end position="146"/>
    </location>
</feature>
<dbReference type="InterPro" id="IPR051531">
    <property type="entry name" value="N-acetyltransferase"/>
</dbReference>
<dbReference type="PROSITE" id="PS51186">
    <property type="entry name" value="GNAT"/>
    <property type="match status" value="1"/>
</dbReference>
<protein>
    <submittedName>
        <fullName evidence="5">Unannotated protein</fullName>
    </submittedName>
</protein>
<evidence type="ECO:0000313" key="4">
    <source>
        <dbReference type="EMBL" id="CAB4871734.1"/>
    </source>
</evidence>
<dbReference type="GO" id="GO:0016747">
    <property type="term" value="F:acyltransferase activity, transferring groups other than amino-acyl groups"/>
    <property type="evidence" value="ECO:0007669"/>
    <property type="project" value="InterPro"/>
</dbReference>
<dbReference type="Pfam" id="PF00583">
    <property type="entry name" value="Acetyltransf_1"/>
    <property type="match status" value="1"/>
</dbReference>
<evidence type="ECO:0000313" key="6">
    <source>
        <dbReference type="EMBL" id="CAB5061375.1"/>
    </source>
</evidence>
<dbReference type="EMBL" id="CAEZZC010000012">
    <property type="protein sequence ID" value="CAB4753331.1"/>
    <property type="molecule type" value="Genomic_DNA"/>
</dbReference>
<dbReference type="InterPro" id="IPR000182">
    <property type="entry name" value="GNAT_dom"/>
</dbReference>
<proteinExistence type="predicted"/>
<dbReference type="PANTHER" id="PTHR43792">
    <property type="entry name" value="GNAT FAMILY, PUTATIVE (AFU_ORTHOLOGUE AFUA_3G00765)-RELATED-RELATED"/>
    <property type="match status" value="1"/>
</dbReference>
<dbReference type="EMBL" id="CAFBLE010000009">
    <property type="protein sequence ID" value="CAB4871734.1"/>
    <property type="molecule type" value="Genomic_DNA"/>
</dbReference>
<dbReference type="Gene3D" id="3.40.630.30">
    <property type="match status" value="1"/>
</dbReference>
<evidence type="ECO:0000259" key="1">
    <source>
        <dbReference type="PROSITE" id="PS51186"/>
    </source>
</evidence>
<dbReference type="EMBL" id="CAFBMV010000007">
    <property type="protein sequence ID" value="CAB4927377.1"/>
    <property type="molecule type" value="Genomic_DNA"/>
</dbReference>
<organism evidence="5">
    <name type="scientific">freshwater metagenome</name>
    <dbReference type="NCBI Taxonomy" id="449393"/>
    <lineage>
        <taxon>unclassified sequences</taxon>
        <taxon>metagenomes</taxon>
        <taxon>ecological metagenomes</taxon>
    </lineage>
</organism>